<evidence type="ECO:0000256" key="2">
    <source>
        <dbReference type="ARBA" id="ARBA00022989"/>
    </source>
</evidence>
<keyword evidence="7" id="KW-1185">Reference proteome</keyword>
<dbReference type="InterPro" id="IPR050327">
    <property type="entry name" value="Proton-linked_MCT"/>
</dbReference>
<dbReference type="InterPro" id="IPR036259">
    <property type="entry name" value="MFS_trans_sf"/>
</dbReference>
<evidence type="ECO:0000256" key="1">
    <source>
        <dbReference type="ARBA" id="ARBA00022692"/>
    </source>
</evidence>
<evidence type="ECO:0000256" key="3">
    <source>
        <dbReference type="ARBA" id="ARBA00023136"/>
    </source>
</evidence>
<dbReference type="SUPFAM" id="SSF103473">
    <property type="entry name" value="MFS general substrate transporter"/>
    <property type="match status" value="1"/>
</dbReference>
<feature type="transmembrane region" description="Helical" evidence="4">
    <location>
        <begin position="20"/>
        <end position="38"/>
    </location>
</feature>
<protein>
    <submittedName>
        <fullName evidence="6">MFS transporter</fullName>
    </submittedName>
</protein>
<dbReference type="Proteomes" id="UP001169006">
    <property type="component" value="Unassembled WGS sequence"/>
</dbReference>
<keyword evidence="1 4" id="KW-0812">Transmembrane</keyword>
<feature type="transmembrane region" description="Helical" evidence="4">
    <location>
        <begin position="58"/>
        <end position="78"/>
    </location>
</feature>
<dbReference type="Pfam" id="PF07690">
    <property type="entry name" value="MFS_1"/>
    <property type="match status" value="1"/>
</dbReference>
<feature type="transmembrane region" description="Helical" evidence="4">
    <location>
        <begin position="178"/>
        <end position="199"/>
    </location>
</feature>
<feature type="transmembrane region" description="Helical" evidence="4">
    <location>
        <begin position="383"/>
        <end position="406"/>
    </location>
</feature>
<dbReference type="Gene3D" id="1.20.1250.20">
    <property type="entry name" value="MFS general substrate transporter like domains"/>
    <property type="match status" value="1"/>
</dbReference>
<feature type="transmembrane region" description="Helical" evidence="4">
    <location>
        <begin position="228"/>
        <end position="245"/>
    </location>
</feature>
<gene>
    <name evidence="6" type="ORF">Q2T52_05550</name>
</gene>
<sequence>MKVILRMPALKPTQSSLRRARLIAALAVSQIIGWGTSWDMTGVLVGTSIGRDLQLQNALVFAGLSVMMVTGGLAGPWIGRMLERHGAAHVLSAGSVLMTAGLLLLAAAQGAVVYALSWLVIGLAGACCLSVPAYAAVVEREGAGGKRVIALLMIFTGLSASIFWPIETWMAQAVGWRVMLVILASLNFLICLPLHLFALPKRVAQPDGTPAQADDVAPLVLTPAQKRLAFALIALPTAITSFVSFGLSPTFLHFLTTAGATPALAVQLGAARGVIGISARALDFALGKRSTPLTAALIGAGMMVISYPLLLVSPAPVASLIAFTLLYSFGSGVLSVARAVLPLAIFSPKEFGLQSARISLPTNLAVSVAPVFFTALMDNFGTASALYVAGVLSLVCIVLLLMLGALARSAARPVTITP</sequence>
<dbReference type="PROSITE" id="PS50850">
    <property type="entry name" value="MFS"/>
    <property type="match status" value="1"/>
</dbReference>
<comment type="caution">
    <text evidence="6">The sequence shown here is derived from an EMBL/GenBank/DDBJ whole genome shotgun (WGS) entry which is preliminary data.</text>
</comment>
<reference evidence="6" key="1">
    <citation type="journal article" date="2015" name="Int. J. Syst. Evol. Microbiol.">
        <title>Rhizobium oryzicola sp. nov., potential plant-growth-promoting endophytic bacteria isolated from rice roots.</title>
        <authorList>
            <person name="Zhang X.X."/>
            <person name="Gao J.S."/>
            <person name="Cao Y.H."/>
            <person name="Sheirdil R.A."/>
            <person name="Wang X.C."/>
            <person name="Zhang L."/>
        </authorList>
    </citation>
    <scope>NUCLEOTIDE SEQUENCE</scope>
    <source>
        <strain evidence="6">05753</strain>
    </source>
</reference>
<organism evidence="6 7">
    <name type="scientific">Rhizobium oryzicola</name>
    <dbReference type="NCBI Taxonomy" id="1232668"/>
    <lineage>
        <taxon>Bacteria</taxon>
        <taxon>Pseudomonadati</taxon>
        <taxon>Pseudomonadota</taxon>
        <taxon>Alphaproteobacteria</taxon>
        <taxon>Hyphomicrobiales</taxon>
        <taxon>Rhizobiaceae</taxon>
        <taxon>Rhizobium/Agrobacterium group</taxon>
        <taxon>Rhizobium</taxon>
    </lineage>
</organism>
<reference evidence="6" key="2">
    <citation type="submission" date="2023-07" db="EMBL/GenBank/DDBJ databases">
        <authorList>
            <person name="Sun H."/>
        </authorList>
    </citation>
    <scope>NUCLEOTIDE SEQUENCE</scope>
    <source>
        <strain evidence="6">05753</strain>
    </source>
</reference>
<feature type="transmembrane region" description="Helical" evidence="4">
    <location>
        <begin position="317"/>
        <end position="346"/>
    </location>
</feature>
<name>A0ABT8SUI7_9HYPH</name>
<feature type="domain" description="Major facilitator superfamily (MFS) profile" evidence="5">
    <location>
        <begin position="22"/>
        <end position="408"/>
    </location>
</feature>
<feature type="transmembrane region" description="Helical" evidence="4">
    <location>
        <begin position="114"/>
        <end position="136"/>
    </location>
</feature>
<accession>A0ABT8SUI7</accession>
<feature type="transmembrane region" description="Helical" evidence="4">
    <location>
        <begin position="90"/>
        <end position="108"/>
    </location>
</feature>
<keyword evidence="2 4" id="KW-1133">Transmembrane helix</keyword>
<proteinExistence type="predicted"/>
<dbReference type="InterPro" id="IPR011701">
    <property type="entry name" value="MFS"/>
</dbReference>
<evidence type="ECO:0000313" key="7">
    <source>
        <dbReference type="Proteomes" id="UP001169006"/>
    </source>
</evidence>
<feature type="transmembrane region" description="Helical" evidence="4">
    <location>
        <begin position="148"/>
        <end position="166"/>
    </location>
</feature>
<dbReference type="InterPro" id="IPR020846">
    <property type="entry name" value="MFS_dom"/>
</dbReference>
<evidence type="ECO:0000313" key="6">
    <source>
        <dbReference type="EMBL" id="MDO1581558.1"/>
    </source>
</evidence>
<feature type="transmembrane region" description="Helical" evidence="4">
    <location>
        <begin position="292"/>
        <end position="311"/>
    </location>
</feature>
<keyword evidence="3 4" id="KW-0472">Membrane</keyword>
<dbReference type="PANTHER" id="PTHR11360">
    <property type="entry name" value="MONOCARBOXYLATE TRANSPORTER"/>
    <property type="match status" value="1"/>
</dbReference>
<evidence type="ECO:0000256" key="4">
    <source>
        <dbReference type="SAM" id="Phobius"/>
    </source>
</evidence>
<dbReference type="EMBL" id="JAUKWQ010000001">
    <property type="protein sequence ID" value="MDO1581558.1"/>
    <property type="molecule type" value="Genomic_DNA"/>
</dbReference>
<evidence type="ECO:0000259" key="5">
    <source>
        <dbReference type="PROSITE" id="PS50850"/>
    </source>
</evidence>